<feature type="region of interest" description="Disordered" evidence="1">
    <location>
        <begin position="26"/>
        <end position="82"/>
    </location>
</feature>
<organism evidence="2">
    <name type="scientific">Siphoviridae sp. ctM6i4</name>
    <dbReference type="NCBI Taxonomy" id="2827852"/>
    <lineage>
        <taxon>Viruses</taxon>
        <taxon>Duplodnaviria</taxon>
        <taxon>Heunggongvirae</taxon>
        <taxon>Uroviricota</taxon>
        <taxon>Caudoviricetes</taxon>
    </lineage>
</organism>
<dbReference type="EMBL" id="BK032735">
    <property type="protein sequence ID" value="DAF57632.1"/>
    <property type="molecule type" value="Genomic_DNA"/>
</dbReference>
<evidence type="ECO:0000313" key="2">
    <source>
        <dbReference type="EMBL" id="DAF57632.1"/>
    </source>
</evidence>
<feature type="compositionally biased region" description="Polar residues" evidence="1">
    <location>
        <begin position="69"/>
        <end position="82"/>
    </location>
</feature>
<reference evidence="2" key="1">
    <citation type="journal article" date="2021" name="Proc. Natl. Acad. Sci. U.S.A.">
        <title>A Catalog of Tens of Thousands of Viruses from Human Metagenomes Reveals Hidden Associations with Chronic Diseases.</title>
        <authorList>
            <person name="Tisza M.J."/>
            <person name="Buck C.B."/>
        </authorList>
    </citation>
    <scope>NUCLEOTIDE SEQUENCE</scope>
    <source>
        <strain evidence="2">CtM6i4</strain>
    </source>
</reference>
<accession>A0A8S5T3E4</accession>
<sequence>MLFYYAYNHAKKRAIRLNAIVKPKTSTEMPVKGSNNPQKSGKVEGNKAQKRKIKQGITRTTCRHHQKRPLNTNNYPTSKTIY</sequence>
<evidence type="ECO:0000256" key="1">
    <source>
        <dbReference type="SAM" id="MobiDB-lite"/>
    </source>
</evidence>
<protein>
    <submittedName>
        <fullName evidence="2">Uncharacterized protein</fullName>
    </submittedName>
</protein>
<proteinExistence type="predicted"/>
<feature type="compositionally biased region" description="Polar residues" evidence="1">
    <location>
        <begin position="26"/>
        <end position="39"/>
    </location>
</feature>
<name>A0A8S5T3E4_9CAUD</name>